<dbReference type="PRINTS" id="PR00368">
    <property type="entry name" value="FADPNR"/>
</dbReference>
<evidence type="ECO:0000313" key="11">
    <source>
        <dbReference type="EMBL" id="MDT7519017.1"/>
    </source>
</evidence>
<keyword evidence="6" id="KW-0274">FAD</keyword>
<dbReference type="Proteomes" id="UP001321700">
    <property type="component" value="Unassembled WGS sequence"/>
</dbReference>
<feature type="domain" description="FAD/NAD(P)-binding" evidence="9">
    <location>
        <begin position="6"/>
        <end position="297"/>
    </location>
</feature>
<dbReference type="PRINTS" id="PR00411">
    <property type="entry name" value="PNDRDTASEI"/>
</dbReference>
<evidence type="ECO:0000259" key="10">
    <source>
        <dbReference type="Pfam" id="PF18113"/>
    </source>
</evidence>
<evidence type="ECO:0000313" key="12">
    <source>
        <dbReference type="Proteomes" id="UP001321700"/>
    </source>
</evidence>
<organism evidence="11 12">
    <name type="scientific">Rhodoferax potami</name>
    <dbReference type="NCBI Taxonomy" id="3068338"/>
    <lineage>
        <taxon>Bacteria</taxon>
        <taxon>Pseudomonadati</taxon>
        <taxon>Pseudomonadota</taxon>
        <taxon>Betaproteobacteria</taxon>
        <taxon>Burkholderiales</taxon>
        <taxon>Comamonadaceae</taxon>
        <taxon>Rhodoferax</taxon>
    </lineage>
</organism>
<evidence type="ECO:0000256" key="6">
    <source>
        <dbReference type="ARBA" id="ARBA00022827"/>
    </source>
</evidence>
<evidence type="ECO:0000256" key="1">
    <source>
        <dbReference type="ARBA" id="ARBA00001974"/>
    </source>
</evidence>
<dbReference type="Pfam" id="PF18113">
    <property type="entry name" value="Rbx_binding"/>
    <property type="match status" value="1"/>
</dbReference>
<keyword evidence="12" id="KW-1185">Reference proteome</keyword>
<feature type="domain" description="Rubredoxin binding" evidence="10">
    <location>
        <begin position="325"/>
        <end position="391"/>
    </location>
</feature>
<evidence type="ECO:0000256" key="2">
    <source>
        <dbReference type="ARBA" id="ARBA00004496"/>
    </source>
</evidence>
<comment type="caution">
    <text evidence="11">The sequence shown here is derived from an EMBL/GenBank/DDBJ whole genome shotgun (WGS) entry which is preliminary data.</text>
</comment>
<comment type="similarity">
    <text evidence="3">Belongs to the FAD-dependent oxidoreductase family.</text>
</comment>
<evidence type="ECO:0000256" key="7">
    <source>
        <dbReference type="ARBA" id="ARBA00023002"/>
    </source>
</evidence>
<dbReference type="SUPFAM" id="SSF51905">
    <property type="entry name" value="FAD/NAD(P)-binding domain"/>
    <property type="match status" value="1"/>
</dbReference>
<dbReference type="PANTHER" id="PTHR43429:SF3">
    <property type="entry name" value="NITRITE REDUCTASE [NAD(P)H]"/>
    <property type="match status" value="1"/>
</dbReference>
<dbReference type="Gene3D" id="3.30.390.120">
    <property type="match status" value="1"/>
</dbReference>
<gene>
    <name evidence="11" type="ORF">RAE19_09880</name>
</gene>
<comment type="cofactor">
    <cofactor evidence="1">
        <name>FAD</name>
        <dbReference type="ChEBI" id="CHEBI:57692"/>
    </cofactor>
</comment>
<dbReference type="PANTHER" id="PTHR43429">
    <property type="entry name" value="PYRIDINE NUCLEOTIDE-DISULFIDE OXIDOREDUCTASE DOMAIN-CONTAINING"/>
    <property type="match status" value="1"/>
</dbReference>
<dbReference type="EMBL" id="JAVBIK010000001">
    <property type="protein sequence ID" value="MDT7519017.1"/>
    <property type="molecule type" value="Genomic_DNA"/>
</dbReference>
<dbReference type="InterPro" id="IPR036188">
    <property type="entry name" value="FAD/NAD-bd_sf"/>
</dbReference>
<evidence type="ECO:0000256" key="5">
    <source>
        <dbReference type="ARBA" id="ARBA00022630"/>
    </source>
</evidence>
<protein>
    <submittedName>
        <fullName evidence="11">FAD-dependent oxidoreductase</fullName>
    </submittedName>
</protein>
<dbReference type="RefSeq" id="WP_313874726.1">
    <property type="nucleotide sequence ID" value="NZ_JAVBIK010000001.1"/>
</dbReference>
<evidence type="ECO:0000259" key="9">
    <source>
        <dbReference type="Pfam" id="PF07992"/>
    </source>
</evidence>
<keyword evidence="5" id="KW-0285">Flavoprotein</keyword>
<reference evidence="11 12" key="1">
    <citation type="submission" date="2023-08" db="EMBL/GenBank/DDBJ databases">
        <title>Rhodoferax potami sp. nov. and Rhodoferax mekongensis sp. nov., isolated from the Mekong River in Thailand.</title>
        <authorList>
            <person name="Kitikhun S."/>
            <person name="Charoenyingcharoen P."/>
            <person name="Siriarchawattana P."/>
            <person name="Likhitrattanapisal S."/>
            <person name="Nilsakha T."/>
            <person name="Chanpet A."/>
            <person name="Rattanawaree P."/>
            <person name="Ingsriswang S."/>
        </authorList>
    </citation>
    <scope>NUCLEOTIDE SEQUENCE [LARGE SCALE GENOMIC DNA]</scope>
    <source>
        <strain evidence="11 12">TBRC 17660</strain>
    </source>
</reference>
<dbReference type="InterPro" id="IPR041364">
    <property type="entry name" value="Rbx-bd"/>
</dbReference>
<comment type="subcellular location">
    <subcellularLocation>
        <location evidence="2">Cytoplasm</location>
    </subcellularLocation>
</comment>
<accession>A0ABU3KP42</accession>
<evidence type="ECO:0000256" key="8">
    <source>
        <dbReference type="ARBA" id="ARBA00023027"/>
    </source>
</evidence>
<evidence type="ECO:0000256" key="4">
    <source>
        <dbReference type="ARBA" id="ARBA00022490"/>
    </source>
</evidence>
<evidence type="ECO:0000256" key="3">
    <source>
        <dbReference type="ARBA" id="ARBA00006442"/>
    </source>
</evidence>
<keyword evidence="4" id="KW-0963">Cytoplasm</keyword>
<dbReference type="Pfam" id="PF07992">
    <property type="entry name" value="Pyr_redox_2"/>
    <property type="match status" value="1"/>
</dbReference>
<proteinExistence type="inferred from homology"/>
<dbReference type="InterPro" id="IPR023753">
    <property type="entry name" value="FAD/NAD-binding_dom"/>
</dbReference>
<dbReference type="InterPro" id="IPR050260">
    <property type="entry name" value="FAD-bd_OxRdtase"/>
</dbReference>
<keyword evidence="7" id="KW-0560">Oxidoreductase</keyword>
<sequence length="395" mass="40930">MSQAPLIVVGAGVAGWSTVREFRKLDTATPVVMITTDSGDFYAKPTLSNAYAQKRTPAQLVTTPAAKMVETLAITLMAHTQVLSFDTAARTVTLQSSAGVQTLAFSQLVLATGAHPIRVPLAGDAADAVQSINTLDDFAAFHHALGVDASLPDSGKSKTVVVMGAGLIGCEFANDLAQAGVHVHVSDLAPRPLAALLPDAASQQLESALAGLGIEWHFGTSVAKVEHGEDKRLSVTLSDGRSLVADSVLSAIGLRADTEIARSAGLVCERGVVVNALLETSAPGVYALGDCVQYESAGQRTLPYVMPVMTAARALAATLAGTPTEVVFPLMPVSVKTPALPLVVAAAHPAVAGEWEAEGGEGAWRFVDKAGVQRGFVLAGKSTARRMEMSKLTTQ</sequence>
<keyword evidence="8" id="KW-0520">NAD</keyword>
<name>A0ABU3KP42_9BURK</name>
<dbReference type="Gene3D" id="3.50.50.60">
    <property type="entry name" value="FAD/NAD(P)-binding domain"/>
    <property type="match status" value="2"/>
</dbReference>